<evidence type="ECO:0000313" key="3">
    <source>
        <dbReference type="Proteomes" id="UP000708208"/>
    </source>
</evidence>
<dbReference type="PANTHER" id="PTHR34153:SF2">
    <property type="entry name" value="SI:CH211-262H13.3-RELATED"/>
    <property type="match status" value="1"/>
</dbReference>
<evidence type="ECO:0008006" key="4">
    <source>
        <dbReference type="Google" id="ProtNLM"/>
    </source>
</evidence>
<proteinExistence type="predicted"/>
<organism evidence="2 3">
    <name type="scientific">Allacma fusca</name>
    <dbReference type="NCBI Taxonomy" id="39272"/>
    <lineage>
        <taxon>Eukaryota</taxon>
        <taxon>Metazoa</taxon>
        <taxon>Ecdysozoa</taxon>
        <taxon>Arthropoda</taxon>
        <taxon>Hexapoda</taxon>
        <taxon>Collembola</taxon>
        <taxon>Symphypleona</taxon>
        <taxon>Sminthuridae</taxon>
        <taxon>Allacma</taxon>
    </lineage>
</organism>
<dbReference type="AlphaFoldDB" id="A0A8J2KA90"/>
<sequence length="500" mass="56799">MPWNLHGLLHIAEDVKSLGPLQSFSAFPFENMLGVIKRQLRKPHNALQQIHRRVEEHANQLWHAKSLAPMEGVHREHNNGPTLVHLNGPQYKVYSNSNATWNIGTWDKFCILRNGSVFEILNFCLTSDKEAFAIGNKYKKSDYFCLPFKFLKDKDSVDVVPRVWITNKGLCIWPPYGVNSDKFKKVVQNSEIPINMDDWIEHKVEVIKLFRSYAAARKKLQRSTMTSDLSDTEEEPAHKSSSRFNQDTQVATETFCTPTIPKKVCAAKVISYTVFPPQENCLENLSPQIPTTFSATITADDGTENEFRSSEILAVPETSSNIGFQNVAIDYLAEIKVRLDRLEAKLDAMSKSSCLQEFCDDADFEDLPFNSEISLSEFKNLVKSNKILEKKLVERFRSLGGRKPSLHVAAMMSDLMSDELAKSYSWLGLRGNLSFSELGVQKHFYAAVKLSVKNPATFTRNDVKESVESWLRHANDRLIAKRRKSVVTDPLPDCEDIEGE</sequence>
<reference evidence="2" key="1">
    <citation type="submission" date="2021-06" db="EMBL/GenBank/DDBJ databases">
        <authorList>
            <person name="Hodson N. C."/>
            <person name="Mongue J. A."/>
            <person name="Jaron S. K."/>
        </authorList>
    </citation>
    <scope>NUCLEOTIDE SEQUENCE</scope>
</reference>
<feature type="region of interest" description="Disordered" evidence="1">
    <location>
        <begin position="224"/>
        <end position="244"/>
    </location>
</feature>
<accession>A0A8J2KA90</accession>
<dbReference type="OrthoDB" id="7758130at2759"/>
<protein>
    <recommendedName>
        <fullName evidence="4">DUF4806 domain-containing protein</fullName>
    </recommendedName>
</protein>
<dbReference type="EMBL" id="CAJVCH010276703">
    <property type="protein sequence ID" value="CAG7734804.1"/>
    <property type="molecule type" value="Genomic_DNA"/>
</dbReference>
<dbReference type="PANTHER" id="PTHR34153">
    <property type="entry name" value="SI:CH211-262H13.3-RELATED-RELATED"/>
    <property type="match status" value="1"/>
</dbReference>
<evidence type="ECO:0000256" key="1">
    <source>
        <dbReference type="SAM" id="MobiDB-lite"/>
    </source>
</evidence>
<evidence type="ECO:0000313" key="2">
    <source>
        <dbReference type="EMBL" id="CAG7734804.1"/>
    </source>
</evidence>
<keyword evidence="3" id="KW-1185">Reference proteome</keyword>
<comment type="caution">
    <text evidence="2">The sequence shown here is derived from an EMBL/GenBank/DDBJ whole genome shotgun (WGS) entry which is preliminary data.</text>
</comment>
<dbReference type="Proteomes" id="UP000708208">
    <property type="component" value="Unassembled WGS sequence"/>
</dbReference>
<gene>
    <name evidence="2" type="ORF">AFUS01_LOCUS23174</name>
</gene>
<name>A0A8J2KA90_9HEXA</name>